<sequence length="39" mass="4598">MYKWEEAGFAAAHTAAPHPTIKIHKIRQSERRNFVHVLR</sequence>
<dbReference type="Proteomes" id="UP000005396">
    <property type="component" value="Unassembled WGS sequence"/>
</dbReference>
<comment type="caution">
    <text evidence="1">The sequence shown here is derived from an EMBL/GenBank/DDBJ whole genome shotgun (WGS) entry which is preliminary data.</text>
</comment>
<dbReference type="HOGENOM" id="CLU_3307287_0_0_9"/>
<dbReference type="EMBL" id="ABCC02000037">
    <property type="protein sequence ID" value="EDP15053.1"/>
    <property type="molecule type" value="Genomic_DNA"/>
</dbReference>
<dbReference type="AlphaFoldDB" id="A8RWZ2"/>
<evidence type="ECO:0000313" key="1">
    <source>
        <dbReference type="EMBL" id="EDP15053.1"/>
    </source>
</evidence>
<organism evidence="1 2">
    <name type="scientific">Enterocloster bolteae (strain ATCC BAA-613 / DSM 15670 / CCUG 46953 / JCM 12243 / WAL 16351)</name>
    <name type="common">Clostridium bolteae</name>
    <dbReference type="NCBI Taxonomy" id="411902"/>
    <lineage>
        <taxon>Bacteria</taxon>
        <taxon>Bacillati</taxon>
        <taxon>Bacillota</taxon>
        <taxon>Clostridia</taxon>
        <taxon>Lachnospirales</taxon>
        <taxon>Lachnospiraceae</taxon>
        <taxon>Enterocloster</taxon>
    </lineage>
</organism>
<reference evidence="1 2" key="1">
    <citation type="submission" date="2007-08" db="EMBL/GenBank/DDBJ databases">
        <authorList>
            <person name="Fulton L."/>
            <person name="Clifton S."/>
            <person name="Fulton B."/>
            <person name="Xu J."/>
            <person name="Minx P."/>
            <person name="Pepin K.H."/>
            <person name="Johnson M."/>
            <person name="Thiruvilangam P."/>
            <person name="Bhonagiri V."/>
            <person name="Nash W.E."/>
            <person name="Mardis E.R."/>
            <person name="Wilson R.K."/>
        </authorList>
    </citation>
    <scope>NUCLEOTIDE SEQUENCE [LARGE SCALE GENOMIC DNA]</scope>
    <source>
        <strain evidence="2">ATCC BAA-613 / DSM 15670 / CCUG 46953 / JCM 12243 / WAL 16351</strain>
    </source>
</reference>
<evidence type="ECO:0000313" key="2">
    <source>
        <dbReference type="Proteomes" id="UP000005396"/>
    </source>
</evidence>
<dbReference type="PaxDb" id="411902-CLOBOL_04745"/>
<reference evidence="1 2" key="2">
    <citation type="submission" date="2007-09" db="EMBL/GenBank/DDBJ databases">
        <title>Draft genome sequence of Clostridium bolteae (ATCC BAA-613).</title>
        <authorList>
            <person name="Sudarsanam P."/>
            <person name="Ley R."/>
            <person name="Guruge J."/>
            <person name="Turnbaugh P.J."/>
            <person name="Mahowald M."/>
            <person name="Liep D."/>
            <person name="Gordon J."/>
        </authorList>
    </citation>
    <scope>NUCLEOTIDE SEQUENCE [LARGE SCALE GENOMIC DNA]</scope>
    <source>
        <strain evidence="2">ATCC BAA-613 / DSM 15670 / CCUG 46953 / JCM 12243 / WAL 16351</strain>
    </source>
</reference>
<name>A8RWZ2_ENTBW</name>
<protein>
    <submittedName>
        <fullName evidence="1">Uncharacterized protein</fullName>
    </submittedName>
</protein>
<gene>
    <name evidence="1" type="ORF">CLOBOL_04745</name>
</gene>
<accession>A8RWZ2</accession>
<proteinExistence type="predicted"/>